<dbReference type="InterPro" id="IPR000983">
    <property type="entry name" value="Bac_GSPG_pilin"/>
</dbReference>
<keyword evidence="9" id="KW-0472">Membrane</keyword>
<keyword evidence="6" id="KW-0997">Cell inner membrane</keyword>
<dbReference type="InterPro" id="IPR012902">
    <property type="entry name" value="N_methyl_site"/>
</dbReference>
<evidence type="ECO:0000256" key="6">
    <source>
        <dbReference type="ARBA" id="ARBA00022519"/>
    </source>
</evidence>
<sequence>MTRFLTRTLSNRGARARSRVQRGFTLLELMVVLAILALLGALVGPAVMEQLGGAKVKTTNVQIKDIERALDMYKLGVGRYPTTAEGLQALVNKPGNAVGWTGPYLKEMPKDGWGNDFSYTFPAANGNFEVKSLGADNAPGGEGENADLSNIKS</sequence>
<keyword evidence="5" id="KW-0488">Methylation</keyword>
<gene>
    <name evidence="12" type="ORF">CCO03_17910</name>
</gene>
<dbReference type="Pfam" id="PF07963">
    <property type="entry name" value="N_methyl"/>
    <property type="match status" value="1"/>
</dbReference>
<dbReference type="Proteomes" id="UP000196138">
    <property type="component" value="Chromosome"/>
</dbReference>
<proteinExistence type="inferred from homology"/>
<dbReference type="PROSITE" id="PS00409">
    <property type="entry name" value="PROKAR_NTER_METHYL"/>
    <property type="match status" value="1"/>
</dbReference>
<organism evidence="12 13">
    <name type="scientific">Comamonas serinivorans</name>
    <dbReference type="NCBI Taxonomy" id="1082851"/>
    <lineage>
        <taxon>Bacteria</taxon>
        <taxon>Pseudomonadati</taxon>
        <taxon>Pseudomonadota</taxon>
        <taxon>Betaproteobacteria</taxon>
        <taxon>Burkholderiales</taxon>
        <taxon>Comamonadaceae</taxon>
        <taxon>Comamonas</taxon>
    </lineage>
</organism>
<evidence type="ECO:0000256" key="9">
    <source>
        <dbReference type="ARBA" id="ARBA00023136"/>
    </source>
</evidence>
<comment type="similarity">
    <text evidence="2">Belongs to the GSP G family.</text>
</comment>
<dbReference type="SUPFAM" id="SSF54523">
    <property type="entry name" value="Pili subunits"/>
    <property type="match status" value="1"/>
</dbReference>
<evidence type="ECO:0000256" key="1">
    <source>
        <dbReference type="ARBA" id="ARBA00004377"/>
    </source>
</evidence>
<evidence type="ECO:0000256" key="4">
    <source>
        <dbReference type="ARBA" id="ARBA00022475"/>
    </source>
</evidence>
<dbReference type="InterPro" id="IPR010054">
    <property type="entry name" value="Type2_sec_GspG"/>
</dbReference>
<protein>
    <recommendedName>
        <fullName evidence="3">Type II secretion system core protein G</fullName>
    </recommendedName>
</protein>
<evidence type="ECO:0000256" key="10">
    <source>
        <dbReference type="SAM" id="MobiDB-lite"/>
    </source>
</evidence>
<keyword evidence="4" id="KW-1003">Cell membrane</keyword>
<accession>A0A1Y0ERS5</accession>
<dbReference type="GO" id="GO:0005886">
    <property type="term" value="C:plasma membrane"/>
    <property type="evidence" value="ECO:0007669"/>
    <property type="project" value="UniProtKB-SubCell"/>
</dbReference>
<comment type="subcellular location">
    <subcellularLocation>
        <location evidence="1">Cell inner membrane</location>
        <topology evidence="1">Single-pass membrane protein</topology>
    </subcellularLocation>
</comment>
<dbReference type="InterPro" id="IPR045584">
    <property type="entry name" value="Pilin-like"/>
</dbReference>
<dbReference type="AlphaFoldDB" id="A0A1Y0ERS5"/>
<keyword evidence="8" id="KW-1133">Transmembrane helix</keyword>
<dbReference type="Pfam" id="PF08334">
    <property type="entry name" value="T2SSG"/>
    <property type="match status" value="1"/>
</dbReference>
<dbReference type="NCBIfam" id="TIGR01710">
    <property type="entry name" value="typeII_sec_gspG"/>
    <property type="match status" value="1"/>
</dbReference>
<dbReference type="PANTHER" id="PTHR30093">
    <property type="entry name" value="GENERAL SECRETION PATHWAY PROTEIN G"/>
    <property type="match status" value="1"/>
</dbReference>
<evidence type="ECO:0000256" key="3">
    <source>
        <dbReference type="ARBA" id="ARBA00020042"/>
    </source>
</evidence>
<dbReference type="PRINTS" id="PR00813">
    <property type="entry name" value="BCTERIALGSPG"/>
</dbReference>
<evidence type="ECO:0000256" key="7">
    <source>
        <dbReference type="ARBA" id="ARBA00022692"/>
    </source>
</evidence>
<feature type="domain" description="Type II secretion system protein GspG C-terminal" evidence="11">
    <location>
        <begin position="47"/>
        <end position="150"/>
    </location>
</feature>
<dbReference type="EMBL" id="CP021455">
    <property type="protein sequence ID" value="ARU06303.1"/>
    <property type="molecule type" value="Genomic_DNA"/>
</dbReference>
<dbReference type="GO" id="GO:0015628">
    <property type="term" value="P:protein secretion by the type II secretion system"/>
    <property type="evidence" value="ECO:0007669"/>
    <property type="project" value="InterPro"/>
</dbReference>
<dbReference type="InterPro" id="IPR013545">
    <property type="entry name" value="T2SS_protein-GspG_C"/>
</dbReference>
<evidence type="ECO:0000259" key="11">
    <source>
        <dbReference type="Pfam" id="PF08334"/>
    </source>
</evidence>
<dbReference type="Gene3D" id="3.30.700.10">
    <property type="entry name" value="Glycoprotein, Type 4 Pilin"/>
    <property type="match status" value="1"/>
</dbReference>
<reference evidence="12 13" key="1">
    <citation type="submission" date="2017-05" db="EMBL/GenBank/DDBJ databases">
        <authorList>
            <person name="Song R."/>
            <person name="Chenine A.L."/>
            <person name="Ruprecht R.M."/>
        </authorList>
    </citation>
    <scope>NUCLEOTIDE SEQUENCE [LARGE SCALE GENOMIC DNA]</scope>
    <source>
        <strain evidence="12 13">DSM 26136</strain>
    </source>
</reference>
<evidence type="ECO:0000256" key="8">
    <source>
        <dbReference type="ARBA" id="ARBA00022989"/>
    </source>
</evidence>
<evidence type="ECO:0000256" key="5">
    <source>
        <dbReference type="ARBA" id="ARBA00022481"/>
    </source>
</evidence>
<evidence type="ECO:0000313" key="12">
    <source>
        <dbReference type="EMBL" id="ARU06303.1"/>
    </source>
</evidence>
<dbReference type="OrthoDB" id="9795612at2"/>
<dbReference type="NCBIfam" id="TIGR02532">
    <property type="entry name" value="IV_pilin_GFxxxE"/>
    <property type="match status" value="1"/>
</dbReference>
<evidence type="ECO:0000256" key="2">
    <source>
        <dbReference type="ARBA" id="ARBA00009984"/>
    </source>
</evidence>
<dbReference type="PANTHER" id="PTHR30093:SF44">
    <property type="entry name" value="TYPE II SECRETION SYSTEM CORE PROTEIN G"/>
    <property type="match status" value="1"/>
</dbReference>
<feature type="region of interest" description="Disordered" evidence="10">
    <location>
        <begin position="134"/>
        <end position="153"/>
    </location>
</feature>
<dbReference type="GO" id="GO:0015627">
    <property type="term" value="C:type II protein secretion system complex"/>
    <property type="evidence" value="ECO:0007669"/>
    <property type="project" value="InterPro"/>
</dbReference>
<dbReference type="KEGG" id="cser:CCO03_17910"/>
<name>A0A1Y0ERS5_9BURK</name>
<dbReference type="RefSeq" id="WP_087283318.1">
    <property type="nucleotide sequence ID" value="NZ_CP021455.1"/>
</dbReference>
<keyword evidence="7" id="KW-0812">Transmembrane</keyword>
<keyword evidence="13" id="KW-1185">Reference proteome</keyword>
<evidence type="ECO:0000313" key="13">
    <source>
        <dbReference type="Proteomes" id="UP000196138"/>
    </source>
</evidence>